<evidence type="ECO:0000313" key="1">
    <source>
        <dbReference type="EMBL" id="MFD1141864.1"/>
    </source>
</evidence>
<gene>
    <name evidence="1" type="ORF">ACFQ4C_12125</name>
</gene>
<name>A0ABW3Q5L2_9BACT</name>
<accession>A0ABW3Q5L2</accession>
<dbReference type="Proteomes" id="UP001597116">
    <property type="component" value="Unassembled WGS sequence"/>
</dbReference>
<evidence type="ECO:0000313" key="2">
    <source>
        <dbReference type="Proteomes" id="UP001597116"/>
    </source>
</evidence>
<dbReference type="RefSeq" id="WP_265992364.1">
    <property type="nucleotide sequence ID" value="NZ_CP110973.1"/>
</dbReference>
<organism evidence="1 2">
    <name type="scientific">Larkinella insperata</name>
    <dbReference type="NCBI Taxonomy" id="332158"/>
    <lineage>
        <taxon>Bacteria</taxon>
        <taxon>Pseudomonadati</taxon>
        <taxon>Bacteroidota</taxon>
        <taxon>Cytophagia</taxon>
        <taxon>Cytophagales</taxon>
        <taxon>Spirosomataceae</taxon>
        <taxon>Larkinella</taxon>
    </lineage>
</organism>
<reference evidence="2" key="1">
    <citation type="journal article" date="2019" name="Int. J. Syst. Evol. Microbiol.">
        <title>The Global Catalogue of Microorganisms (GCM) 10K type strain sequencing project: providing services to taxonomists for standard genome sequencing and annotation.</title>
        <authorList>
            <consortium name="The Broad Institute Genomics Platform"/>
            <consortium name="The Broad Institute Genome Sequencing Center for Infectious Disease"/>
            <person name="Wu L."/>
            <person name="Ma J."/>
        </authorList>
    </citation>
    <scope>NUCLEOTIDE SEQUENCE [LARGE SCALE GENOMIC DNA]</scope>
    <source>
        <strain evidence="2">CCUG 55608</strain>
    </source>
</reference>
<protein>
    <submittedName>
        <fullName evidence="1">Uncharacterized protein</fullName>
    </submittedName>
</protein>
<dbReference type="EMBL" id="JBHTLP010000008">
    <property type="protein sequence ID" value="MFD1141864.1"/>
    <property type="molecule type" value="Genomic_DNA"/>
</dbReference>
<comment type="caution">
    <text evidence="1">The sequence shown here is derived from an EMBL/GenBank/DDBJ whole genome shotgun (WGS) entry which is preliminary data.</text>
</comment>
<proteinExistence type="predicted"/>
<keyword evidence="2" id="KW-1185">Reference proteome</keyword>
<sequence length="62" mass="7060">MATENKARTFRWEDATNVKIKEIGKLLNLNDTEVLKKAVDYLHANLKEVAEADFKARLSGLK</sequence>